<dbReference type="SUPFAM" id="SSF52058">
    <property type="entry name" value="L domain-like"/>
    <property type="match status" value="1"/>
</dbReference>
<dbReference type="Pfam" id="PF00931">
    <property type="entry name" value="NB-ARC"/>
    <property type="match status" value="1"/>
</dbReference>
<reference evidence="12" key="1">
    <citation type="journal article" date="2009" name="Rice">
        <title>De Novo Next Generation Sequencing of Plant Genomes.</title>
        <authorList>
            <person name="Rounsley S."/>
            <person name="Marri P.R."/>
            <person name="Yu Y."/>
            <person name="He R."/>
            <person name="Sisneros N."/>
            <person name="Goicoechea J.L."/>
            <person name="Lee S.J."/>
            <person name="Angelova A."/>
            <person name="Kudrna D."/>
            <person name="Luo M."/>
            <person name="Affourtit J."/>
            <person name="Desany B."/>
            <person name="Knight J."/>
            <person name="Niazi F."/>
            <person name="Egholm M."/>
            <person name="Wing R.A."/>
        </authorList>
    </citation>
    <scope>NUCLEOTIDE SEQUENCE [LARGE SCALE GENOMIC DNA]</scope>
    <source>
        <strain evidence="12">cv. IRGC 105608</strain>
    </source>
</reference>
<keyword evidence="3" id="KW-0677">Repeat</keyword>
<dbReference type="EnsemblPlants" id="OBART11G06450.1">
    <property type="protein sequence ID" value="OBART11G06450.1"/>
    <property type="gene ID" value="OBART11G06450"/>
</dbReference>
<dbReference type="Gene3D" id="1.20.5.4130">
    <property type="match status" value="1"/>
</dbReference>
<dbReference type="InterPro" id="IPR002182">
    <property type="entry name" value="NB-ARC"/>
</dbReference>
<dbReference type="InterPro" id="IPR044974">
    <property type="entry name" value="Disease_R_plants"/>
</dbReference>
<comment type="similarity">
    <text evidence="1">Belongs to the disease resistance NB-LRR family.</text>
</comment>
<dbReference type="InterPro" id="IPR058922">
    <property type="entry name" value="WHD_DRP"/>
</dbReference>
<evidence type="ECO:0000256" key="3">
    <source>
        <dbReference type="ARBA" id="ARBA00022737"/>
    </source>
</evidence>
<proteinExistence type="inferred from homology"/>
<dbReference type="Gene3D" id="1.10.8.430">
    <property type="entry name" value="Helical domain of apoptotic protease-activating factors"/>
    <property type="match status" value="1"/>
</dbReference>
<dbReference type="PaxDb" id="65489-OBART11G06450.1"/>
<keyword evidence="6" id="KW-0175">Coiled coil</keyword>
<evidence type="ECO:0000256" key="2">
    <source>
        <dbReference type="ARBA" id="ARBA00022614"/>
    </source>
</evidence>
<dbReference type="InterPro" id="IPR055414">
    <property type="entry name" value="LRR_R13L4/SHOC2-like"/>
</dbReference>
<evidence type="ECO:0000256" key="5">
    <source>
        <dbReference type="ARBA" id="ARBA00022821"/>
    </source>
</evidence>
<evidence type="ECO:0000256" key="7">
    <source>
        <dbReference type="SAM" id="SignalP"/>
    </source>
</evidence>
<protein>
    <recommendedName>
        <fullName evidence="14">NB-ARC domain-containing protein</fullName>
    </recommendedName>
</protein>
<dbReference type="GO" id="GO:0042742">
    <property type="term" value="P:defense response to bacterium"/>
    <property type="evidence" value="ECO:0007669"/>
    <property type="project" value="UniProtKB-ARBA"/>
</dbReference>
<feature type="domain" description="Disease resistance protein winged helix" evidence="10">
    <location>
        <begin position="441"/>
        <end position="512"/>
    </location>
</feature>
<dbReference type="GO" id="GO:0009626">
    <property type="term" value="P:plant-type hypersensitive response"/>
    <property type="evidence" value="ECO:0007669"/>
    <property type="project" value="UniProtKB-ARBA"/>
</dbReference>
<accession>A0A0D3HJI4</accession>
<dbReference type="FunFam" id="3.40.50.300:FF:001091">
    <property type="entry name" value="Probable disease resistance protein At1g61300"/>
    <property type="match status" value="1"/>
</dbReference>
<dbReference type="InterPro" id="IPR042197">
    <property type="entry name" value="Apaf_helical"/>
</dbReference>
<dbReference type="GO" id="GO:0043531">
    <property type="term" value="F:ADP binding"/>
    <property type="evidence" value="ECO:0007669"/>
    <property type="project" value="InterPro"/>
</dbReference>
<dbReference type="STRING" id="65489.A0A0D3HJI4"/>
<dbReference type="Pfam" id="PF23559">
    <property type="entry name" value="WHD_DRP"/>
    <property type="match status" value="1"/>
</dbReference>
<dbReference type="HOGENOM" id="CLU_000837_25_4_1"/>
<dbReference type="Gene3D" id="3.80.10.10">
    <property type="entry name" value="Ribonuclease Inhibitor"/>
    <property type="match status" value="1"/>
</dbReference>
<name>A0A0D3HJI4_9ORYZ</name>
<evidence type="ECO:0000259" key="10">
    <source>
        <dbReference type="Pfam" id="PF23559"/>
    </source>
</evidence>
<evidence type="ECO:0000256" key="4">
    <source>
        <dbReference type="ARBA" id="ARBA00022741"/>
    </source>
</evidence>
<dbReference type="InterPro" id="IPR027417">
    <property type="entry name" value="P-loop_NTPase"/>
</dbReference>
<evidence type="ECO:0000259" key="9">
    <source>
        <dbReference type="Pfam" id="PF18052"/>
    </source>
</evidence>
<dbReference type="eggNOG" id="KOG4658">
    <property type="taxonomic scope" value="Eukaryota"/>
</dbReference>
<evidence type="ECO:0000259" key="8">
    <source>
        <dbReference type="Pfam" id="PF00931"/>
    </source>
</evidence>
<dbReference type="Pfam" id="PF18052">
    <property type="entry name" value="Rx_N"/>
    <property type="match status" value="1"/>
</dbReference>
<sequence length="963" mass="110584">MAETVLLLAMKKIGFAVASEVTKQASAQFGKHKLQLTELQGSMGRIKIELHVMHNFLCQMDIRSRGNQVYQGWLEEVRKVVYVMEDMVDEYLHLVGHQSEFGCCFCLKRLFRQLPRSAPSLDRIASMVKEIEKNLVHLSETKDRWVLVTNNGVNSYSSYNIVQGPQDLISISRSLYQDDLVGIEDNKQQLVEWLEDGEPTHSVIVVHGMGGLGKTALASTVYRKAREKFDCDAWISISQTYTREDILRKLIIEIFKDQPTGPSNIAGMDMTSIQEELKSFLERMKYLIILDDVWTPQVYNDLLGALVPNLKGSKIIITTRNADVGHLTFPEMVLEIKRLSVDDSWKLFCKKAFLKRKCPEELKDLSEQIVSKCEGLPLAIVSIGSLLFVRDKTREEWKMIHDQLSWELVNNPRMEHVRNVLHLSYIYLPTNLKSCFLYCSLFPEDYILKRKNLIRLWIAEGFVEKRGGSTMEEVAQGYLKELIHRNMLQLVEKNTFGRIRSFKMHDIVRELAIDLCRRECFGVAYNCKHKCNQPLDEKDERRMVIHGLDKDTNQDILRECHLRSFIALDKRVITAFDKGILPLVVDKYRYMSVLDLSWLPVDNVPDAISDLFNLRHLGLRDSKVRLLPNSIEKLSNLLTLDLYSSKIQELPRGIVKLNRLRHLFADRENDRYGRDLRSRTGVCIPKGLGKLRELQTLQAIEVRDEGTVRRLGELRQMRSIRIFGVKGSHCKVLCESLLQMEFLTNLDIMASDENEVLQLNGLKPLPPNLQKLTLRGRLEQQGMILGAAAAAARGPNHSLYSIHLSWSQLVEDPLPNLSQWSKLTELWLTRAYMGEQLTFLQGWFPSIKKLYLRDMPNLKRLEIHQGTMEGLQQLLLLNLRSMVKVPPGIEFLQPTLNFLGFGEISRNFLAVLCRCSRLSGIRWSYSLRKMAAALQLVLITSVLTTADSSGCKNARELCYPAHI</sequence>
<dbReference type="Gramene" id="OBART11G06450.1">
    <property type="protein sequence ID" value="OBART11G06450.1"/>
    <property type="gene ID" value="OBART11G06450"/>
</dbReference>
<organism evidence="12">
    <name type="scientific">Oryza barthii</name>
    <dbReference type="NCBI Taxonomy" id="65489"/>
    <lineage>
        <taxon>Eukaryota</taxon>
        <taxon>Viridiplantae</taxon>
        <taxon>Streptophyta</taxon>
        <taxon>Embryophyta</taxon>
        <taxon>Tracheophyta</taxon>
        <taxon>Spermatophyta</taxon>
        <taxon>Magnoliopsida</taxon>
        <taxon>Liliopsida</taxon>
        <taxon>Poales</taxon>
        <taxon>Poaceae</taxon>
        <taxon>BOP clade</taxon>
        <taxon>Oryzoideae</taxon>
        <taxon>Oryzeae</taxon>
        <taxon>Oryzinae</taxon>
        <taxon>Oryza</taxon>
    </lineage>
</organism>
<dbReference type="PANTHER" id="PTHR23155">
    <property type="entry name" value="DISEASE RESISTANCE PROTEIN RP"/>
    <property type="match status" value="1"/>
</dbReference>
<evidence type="ECO:0000256" key="1">
    <source>
        <dbReference type="ARBA" id="ARBA00008894"/>
    </source>
</evidence>
<keyword evidence="13" id="KW-1185">Reference proteome</keyword>
<reference evidence="12" key="2">
    <citation type="submission" date="2015-03" db="UniProtKB">
        <authorList>
            <consortium name="EnsemblPlants"/>
        </authorList>
    </citation>
    <scope>IDENTIFICATION</scope>
</reference>
<dbReference type="Gene3D" id="1.10.10.10">
    <property type="entry name" value="Winged helix-like DNA-binding domain superfamily/Winged helix DNA-binding domain"/>
    <property type="match status" value="1"/>
</dbReference>
<dbReference type="FunFam" id="1.10.10.10:FF:000322">
    <property type="entry name" value="Probable disease resistance protein At1g63360"/>
    <property type="match status" value="1"/>
</dbReference>
<keyword evidence="4" id="KW-0547">Nucleotide-binding</keyword>
<keyword evidence="7" id="KW-0732">Signal</keyword>
<dbReference type="InterPro" id="IPR036388">
    <property type="entry name" value="WH-like_DNA-bd_sf"/>
</dbReference>
<dbReference type="PANTHER" id="PTHR23155:SF1098">
    <property type="entry name" value="OS11G0678400 PROTEIN"/>
    <property type="match status" value="1"/>
</dbReference>
<dbReference type="AlphaFoldDB" id="A0A0D3HJI4"/>
<evidence type="ECO:0000259" key="11">
    <source>
        <dbReference type="Pfam" id="PF23598"/>
    </source>
</evidence>
<dbReference type="InterPro" id="IPR032675">
    <property type="entry name" value="LRR_dom_sf"/>
</dbReference>
<dbReference type="GO" id="GO:0002758">
    <property type="term" value="P:innate immune response-activating signaling pathway"/>
    <property type="evidence" value="ECO:0007669"/>
    <property type="project" value="UniProtKB-ARBA"/>
</dbReference>
<feature type="chain" id="PRO_5002273429" description="NB-ARC domain-containing protein" evidence="7">
    <location>
        <begin position="19"/>
        <end position="963"/>
    </location>
</feature>
<keyword evidence="5" id="KW-0611">Plant defense</keyword>
<feature type="signal peptide" evidence="7">
    <location>
        <begin position="1"/>
        <end position="18"/>
    </location>
</feature>
<evidence type="ECO:0000313" key="13">
    <source>
        <dbReference type="Proteomes" id="UP000026960"/>
    </source>
</evidence>
<dbReference type="Proteomes" id="UP000026960">
    <property type="component" value="Chromosome 11"/>
</dbReference>
<feature type="domain" description="Disease resistance R13L4/SHOC-2-like LRR" evidence="11">
    <location>
        <begin position="573"/>
        <end position="877"/>
    </location>
</feature>
<evidence type="ECO:0008006" key="14">
    <source>
        <dbReference type="Google" id="ProtNLM"/>
    </source>
</evidence>
<evidence type="ECO:0000256" key="6">
    <source>
        <dbReference type="ARBA" id="ARBA00023054"/>
    </source>
</evidence>
<dbReference type="PRINTS" id="PR00364">
    <property type="entry name" value="DISEASERSIST"/>
</dbReference>
<evidence type="ECO:0000313" key="12">
    <source>
        <dbReference type="EnsemblPlants" id="OBART11G06450.1"/>
    </source>
</evidence>
<dbReference type="SUPFAM" id="SSF52540">
    <property type="entry name" value="P-loop containing nucleoside triphosphate hydrolases"/>
    <property type="match status" value="1"/>
</dbReference>
<feature type="domain" description="Disease resistance N-terminal" evidence="9">
    <location>
        <begin position="19"/>
        <end position="100"/>
    </location>
</feature>
<dbReference type="Pfam" id="PF23598">
    <property type="entry name" value="LRR_14"/>
    <property type="match status" value="1"/>
</dbReference>
<keyword evidence="2" id="KW-0433">Leucine-rich repeat</keyword>
<feature type="domain" description="NB-ARC" evidence="8">
    <location>
        <begin position="184"/>
        <end position="356"/>
    </location>
</feature>
<dbReference type="InterPro" id="IPR041118">
    <property type="entry name" value="Rx_N"/>
</dbReference>
<dbReference type="Gene3D" id="3.40.50.300">
    <property type="entry name" value="P-loop containing nucleotide triphosphate hydrolases"/>
    <property type="match status" value="1"/>
</dbReference>